<dbReference type="InterPro" id="IPR036390">
    <property type="entry name" value="WH_DNA-bd_sf"/>
</dbReference>
<dbReference type="PANTHER" id="PTHR43537:SF24">
    <property type="entry name" value="GLUCONATE OPERON TRANSCRIPTIONAL REPRESSOR"/>
    <property type="match status" value="1"/>
</dbReference>
<organism evidence="5 6">
    <name type="scientific">Vogesella margarita</name>
    <dbReference type="NCBI Taxonomy" id="2984199"/>
    <lineage>
        <taxon>Bacteria</taxon>
        <taxon>Pseudomonadati</taxon>
        <taxon>Pseudomonadota</taxon>
        <taxon>Betaproteobacteria</taxon>
        <taxon>Neisseriales</taxon>
        <taxon>Chromobacteriaceae</taxon>
        <taxon>Vogesella</taxon>
    </lineage>
</organism>
<evidence type="ECO:0000256" key="2">
    <source>
        <dbReference type="ARBA" id="ARBA00023125"/>
    </source>
</evidence>
<proteinExistence type="predicted"/>
<name>A0ABT5IP32_9NEIS</name>
<protein>
    <submittedName>
        <fullName evidence="5">GntR family transcriptional regulator</fullName>
    </submittedName>
</protein>
<evidence type="ECO:0000256" key="1">
    <source>
        <dbReference type="ARBA" id="ARBA00023015"/>
    </source>
</evidence>
<dbReference type="Pfam" id="PF07729">
    <property type="entry name" value="FCD"/>
    <property type="match status" value="1"/>
</dbReference>
<keyword evidence="3" id="KW-0804">Transcription</keyword>
<keyword evidence="6" id="KW-1185">Reference proteome</keyword>
<dbReference type="CDD" id="cd07377">
    <property type="entry name" value="WHTH_GntR"/>
    <property type="match status" value="1"/>
</dbReference>
<dbReference type="RefSeq" id="WP_272772017.1">
    <property type="nucleotide sequence ID" value="NZ_JAQQLE010000007.1"/>
</dbReference>
<dbReference type="EMBL" id="JAQQLE010000007">
    <property type="protein sequence ID" value="MDC7714295.1"/>
    <property type="molecule type" value="Genomic_DNA"/>
</dbReference>
<accession>A0ABT5IP32</accession>
<dbReference type="SUPFAM" id="SSF46785">
    <property type="entry name" value="Winged helix' DNA-binding domain"/>
    <property type="match status" value="1"/>
</dbReference>
<dbReference type="InterPro" id="IPR036388">
    <property type="entry name" value="WH-like_DNA-bd_sf"/>
</dbReference>
<evidence type="ECO:0000313" key="6">
    <source>
        <dbReference type="Proteomes" id="UP001222030"/>
    </source>
</evidence>
<dbReference type="SMART" id="SM00345">
    <property type="entry name" value="HTH_GNTR"/>
    <property type="match status" value="1"/>
</dbReference>
<dbReference type="Gene3D" id="1.20.120.530">
    <property type="entry name" value="GntR ligand-binding domain-like"/>
    <property type="match status" value="1"/>
</dbReference>
<sequence>MSFKPNDSLTEQIARFLGKQIIGGDMQPGERIQELRIAAELNVSRGSVREALLILQRRHLVDIYPRRGAIVASMTADDVRDFFELWFVLLEQAVSHLAHNWQNDDLADFFELMTALGECNRNDDLDGFYRHGVSFLGALYQHAGNRYLAQTLHDLLPLSQRCLFAILRAGKSRIEQTHDFLDALLQAIIARDQPRLCQMIRQFGHDYSQLAQASAMALGADAAHTQQA</sequence>
<comment type="caution">
    <text evidence="5">The sequence shown here is derived from an EMBL/GenBank/DDBJ whole genome shotgun (WGS) entry which is preliminary data.</text>
</comment>
<dbReference type="InterPro" id="IPR000524">
    <property type="entry name" value="Tscrpt_reg_HTH_GntR"/>
</dbReference>
<dbReference type="InterPro" id="IPR011711">
    <property type="entry name" value="GntR_C"/>
</dbReference>
<gene>
    <name evidence="5" type="ORF">PQU96_09165</name>
</gene>
<evidence type="ECO:0000313" key="5">
    <source>
        <dbReference type="EMBL" id="MDC7714295.1"/>
    </source>
</evidence>
<dbReference type="PROSITE" id="PS50949">
    <property type="entry name" value="HTH_GNTR"/>
    <property type="match status" value="1"/>
</dbReference>
<keyword evidence="1" id="KW-0805">Transcription regulation</keyword>
<dbReference type="PANTHER" id="PTHR43537">
    <property type="entry name" value="TRANSCRIPTIONAL REGULATOR, GNTR FAMILY"/>
    <property type="match status" value="1"/>
</dbReference>
<dbReference type="InterPro" id="IPR008920">
    <property type="entry name" value="TF_FadR/GntR_C"/>
</dbReference>
<dbReference type="SUPFAM" id="SSF48008">
    <property type="entry name" value="GntR ligand-binding domain-like"/>
    <property type="match status" value="1"/>
</dbReference>
<evidence type="ECO:0000259" key="4">
    <source>
        <dbReference type="PROSITE" id="PS50949"/>
    </source>
</evidence>
<dbReference type="SMART" id="SM00895">
    <property type="entry name" value="FCD"/>
    <property type="match status" value="1"/>
</dbReference>
<keyword evidence="2" id="KW-0238">DNA-binding</keyword>
<dbReference type="Gene3D" id="1.10.10.10">
    <property type="entry name" value="Winged helix-like DNA-binding domain superfamily/Winged helix DNA-binding domain"/>
    <property type="match status" value="1"/>
</dbReference>
<reference evidence="5 6" key="1">
    <citation type="submission" date="2023-01" db="EMBL/GenBank/DDBJ databases">
        <title>Novel species of the genus Vogesella isolated from rivers.</title>
        <authorList>
            <person name="Lu H."/>
        </authorList>
    </citation>
    <scope>NUCLEOTIDE SEQUENCE [LARGE SCALE GENOMIC DNA]</scope>
    <source>
        <strain evidence="5 6">LYT5W</strain>
    </source>
</reference>
<dbReference type="Proteomes" id="UP001222030">
    <property type="component" value="Unassembled WGS sequence"/>
</dbReference>
<feature type="domain" description="HTH gntR-type" evidence="4">
    <location>
        <begin position="7"/>
        <end position="74"/>
    </location>
</feature>
<dbReference type="Pfam" id="PF00392">
    <property type="entry name" value="GntR"/>
    <property type="match status" value="1"/>
</dbReference>
<evidence type="ECO:0000256" key="3">
    <source>
        <dbReference type="ARBA" id="ARBA00023163"/>
    </source>
</evidence>